<accession>A0AAV1BC75</accession>
<proteinExistence type="predicted"/>
<feature type="signal peptide" evidence="1">
    <location>
        <begin position="1"/>
        <end position="23"/>
    </location>
</feature>
<evidence type="ECO:0000313" key="3">
    <source>
        <dbReference type="Proteomes" id="UP001157006"/>
    </source>
</evidence>
<reference evidence="2 3" key="1">
    <citation type="submission" date="2023-01" db="EMBL/GenBank/DDBJ databases">
        <authorList>
            <person name="Kreplak J."/>
        </authorList>
    </citation>
    <scope>NUCLEOTIDE SEQUENCE [LARGE SCALE GENOMIC DNA]</scope>
</reference>
<dbReference type="Proteomes" id="UP001157006">
    <property type="component" value="Chromosome 6"/>
</dbReference>
<name>A0AAV1BC75_VICFA</name>
<evidence type="ECO:0008006" key="4">
    <source>
        <dbReference type="Google" id="ProtNLM"/>
    </source>
</evidence>
<feature type="chain" id="PRO_5043494322" description="Secreted protein" evidence="1">
    <location>
        <begin position="24"/>
        <end position="126"/>
    </location>
</feature>
<keyword evidence="1" id="KW-0732">Signal</keyword>
<protein>
    <recommendedName>
        <fullName evidence="4">Secreted protein</fullName>
    </recommendedName>
</protein>
<sequence>MYWQWDMWLLLWVSRLFFLESFCQLFCRASVDNMTDDNHIIYISGALYDHTFLCDNISQKSSCSLSIKGKYVELGWRRLVLHHELSFHHRRNKLLSGNFDIFVHGTLAKPYTLHIPKLLPNFQDFI</sequence>
<keyword evidence="3" id="KW-1185">Reference proteome</keyword>
<evidence type="ECO:0000313" key="2">
    <source>
        <dbReference type="EMBL" id="CAI8619308.1"/>
    </source>
</evidence>
<gene>
    <name evidence="2" type="ORF">VFH_VI164200</name>
</gene>
<evidence type="ECO:0000256" key="1">
    <source>
        <dbReference type="SAM" id="SignalP"/>
    </source>
</evidence>
<dbReference type="EMBL" id="OX451741">
    <property type="protein sequence ID" value="CAI8619308.1"/>
    <property type="molecule type" value="Genomic_DNA"/>
</dbReference>
<dbReference type="AlphaFoldDB" id="A0AAV1BC75"/>
<organism evidence="2 3">
    <name type="scientific">Vicia faba</name>
    <name type="common">Broad bean</name>
    <name type="synonym">Faba vulgaris</name>
    <dbReference type="NCBI Taxonomy" id="3906"/>
    <lineage>
        <taxon>Eukaryota</taxon>
        <taxon>Viridiplantae</taxon>
        <taxon>Streptophyta</taxon>
        <taxon>Embryophyta</taxon>
        <taxon>Tracheophyta</taxon>
        <taxon>Spermatophyta</taxon>
        <taxon>Magnoliopsida</taxon>
        <taxon>eudicotyledons</taxon>
        <taxon>Gunneridae</taxon>
        <taxon>Pentapetalae</taxon>
        <taxon>rosids</taxon>
        <taxon>fabids</taxon>
        <taxon>Fabales</taxon>
        <taxon>Fabaceae</taxon>
        <taxon>Papilionoideae</taxon>
        <taxon>50 kb inversion clade</taxon>
        <taxon>NPAAA clade</taxon>
        <taxon>Hologalegina</taxon>
        <taxon>IRL clade</taxon>
        <taxon>Fabeae</taxon>
        <taxon>Vicia</taxon>
    </lineage>
</organism>